<dbReference type="OrthoDB" id="9805416at2"/>
<dbReference type="AlphaFoldDB" id="A0A6I0F7T1"/>
<proteinExistence type="inferred from homology"/>
<dbReference type="InterPro" id="IPR050418">
    <property type="entry name" value="D-iso_2-hydroxyacid_DH_PdxB"/>
</dbReference>
<keyword evidence="2 4" id="KW-0560">Oxidoreductase</keyword>
<dbReference type="Proteomes" id="UP000432715">
    <property type="component" value="Unassembled WGS sequence"/>
</dbReference>
<dbReference type="InterPro" id="IPR036291">
    <property type="entry name" value="NAD(P)-bd_dom_sf"/>
</dbReference>
<evidence type="ECO:0000313" key="8">
    <source>
        <dbReference type="Proteomes" id="UP000432715"/>
    </source>
</evidence>
<dbReference type="SUPFAM" id="SSF52283">
    <property type="entry name" value="Formate/glycerate dehydrogenase catalytic domain-like"/>
    <property type="match status" value="1"/>
</dbReference>
<dbReference type="InterPro" id="IPR029753">
    <property type="entry name" value="D-isomer_DH_CS"/>
</dbReference>
<evidence type="ECO:0000259" key="6">
    <source>
        <dbReference type="Pfam" id="PF02826"/>
    </source>
</evidence>
<dbReference type="PROSITE" id="PS00671">
    <property type="entry name" value="D_2_HYDROXYACID_DH_3"/>
    <property type="match status" value="1"/>
</dbReference>
<dbReference type="GO" id="GO:0051287">
    <property type="term" value="F:NAD binding"/>
    <property type="evidence" value="ECO:0007669"/>
    <property type="project" value="InterPro"/>
</dbReference>
<comment type="caution">
    <text evidence="7">The sequence shown here is derived from an EMBL/GenBank/DDBJ whole genome shotgun (WGS) entry which is preliminary data.</text>
</comment>
<dbReference type="FunFam" id="3.40.50.720:FF:000203">
    <property type="entry name" value="D-3-phosphoglycerate dehydrogenase (SerA)"/>
    <property type="match status" value="1"/>
</dbReference>
<evidence type="ECO:0000256" key="3">
    <source>
        <dbReference type="ARBA" id="ARBA00023027"/>
    </source>
</evidence>
<dbReference type="SUPFAM" id="SSF51735">
    <property type="entry name" value="NAD(P)-binding Rossmann-fold domains"/>
    <property type="match status" value="1"/>
</dbReference>
<protein>
    <submittedName>
        <fullName evidence="7">D-2-hydroxyacid dehydrogenase</fullName>
    </submittedName>
</protein>
<dbReference type="GO" id="GO:0016616">
    <property type="term" value="F:oxidoreductase activity, acting on the CH-OH group of donors, NAD or NADP as acceptor"/>
    <property type="evidence" value="ECO:0007669"/>
    <property type="project" value="InterPro"/>
</dbReference>
<reference evidence="7 8" key="1">
    <citation type="submission" date="2019-10" db="EMBL/GenBank/DDBJ databases">
        <title>Alkaliphilus serpentinus sp. nov. and Alkaliphilus pronyensis sp. nov., two novel anaerobic alkaliphilic species isolated from the serpentinized-hosted hydrothermal field of the Prony Bay (New Caledonia).</title>
        <authorList>
            <person name="Postec A."/>
        </authorList>
    </citation>
    <scope>NUCLEOTIDE SEQUENCE [LARGE SCALE GENOMIC DNA]</scope>
    <source>
        <strain evidence="7 8">LacV</strain>
    </source>
</reference>
<evidence type="ECO:0000256" key="2">
    <source>
        <dbReference type="ARBA" id="ARBA00023002"/>
    </source>
</evidence>
<dbReference type="InterPro" id="IPR029752">
    <property type="entry name" value="D-isomer_DH_CS1"/>
</dbReference>
<dbReference type="Pfam" id="PF02826">
    <property type="entry name" value="2-Hacid_dh_C"/>
    <property type="match status" value="1"/>
</dbReference>
<evidence type="ECO:0000313" key="7">
    <source>
        <dbReference type="EMBL" id="KAB3534426.1"/>
    </source>
</evidence>
<evidence type="ECO:0000256" key="1">
    <source>
        <dbReference type="ARBA" id="ARBA00005854"/>
    </source>
</evidence>
<sequence length="324" mass="35320">MKMVVLDGYTLNPGDLSWEGLKKFGDLKVYDRTTLNPQDKELIIERIGNAGFVFTNKTPITREIIEASTNLKYIGVLATGFNIVDIQAAKEKGIIVSNVPGYGTNAVAQTAIALLLELCHRIGDHDRAVKEGQWTNCPDYSFSNYPLIELADKTMGIIGLGRIGKATARIAQGLGMRVLAYDEYQDVSIVTESLQYTDLERLLRESDVIVLHCALTSSSKGIINKNNIAKMKDGVMLVNNSRGGLIVEEDLVEALESGKIYGAAVDVVSKEPILESNPLLKAKNCIITPHLSGAAIESRIRLMNIAINNLSAYLNGNPTNVVNN</sequence>
<keyword evidence="3" id="KW-0520">NAD</keyword>
<dbReference type="InterPro" id="IPR006140">
    <property type="entry name" value="D-isomer_DH_NAD-bd"/>
</dbReference>
<comment type="similarity">
    <text evidence="1 4">Belongs to the D-isomer specific 2-hydroxyacid dehydrogenase family.</text>
</comment>
<name>A0A6I0F7T1_9FIRM</name>
<gene>
    <name evidence="7" type="ORF">F8154_08975</name>
</gene>
<dbReference type="Pfam" id="PF00389">
    <property type="entry name" value="2-Hacid_dh"/>
    <property type="match status" value="1"/>
</dbReference>
<feature type="domain" description="D-isomer specific 2-hydroxyacid dehydrogenase catalytic" evidence="5">
    <location>
        <begin position="21"/>
        <end position="323"/>
    </location>
</feature>
<dbReference type="PROSITE" id="PS00065">
    <property type="entry name" value="D_2_HYDROXYACID_DH_1"/>
    <property type="match status" value="1"/>
</dbReference>
<dbReference type="PANTHER" id="PTHR43761:SF1">
    <property type="entry name" value="D-ISOMER SPECIFIC 2-HYDROXYACID DEHYDROGENASE CATALYTIC DOMAIN-CONTAINING PROTEIN-RELATED"/>
    <property type="match status" value="1"/>
</dbReference>
<dbReference type="RefSeq" id="WP_151861278.1">
    <property type="nucleotide sequence ID" value="NZ_WBZC01000028.1"/>
</dbReference>
<feature type="domain" description="D-isomer specific 2-hydroxyacid dehydrogenase NAD-binding" evidence="6">
    <location>
        <begin position="112"/>
        <end position="292"/>
    </location>
</feature>
<evidence type="ECO:0000256" key="4">
    <source>
        <dbReference type="RuleBase" id="RU003719"/>
    </source>
</evidence>
<organism evidence="7 8">
    <name type="scientific">Alkaliphilus pronyensis</name>
    <dbReference type="NCBI Taxonomy" id="1482732"/>
    <lineage>
        <taxon>Bacteria</taxon>
        <taxon>Bacillati</taxon>
        <taxon>Bacillota</taxon>
        <taxon>Clostridia</taxon>
        <taxon>Peptostreptococcales</taxon>
        <taxon>Natronincolaceae</taxon>
        <taxon>Alkaliphilus</taxon>
    </lineage>
</organism>
<dbReference type="Gene3D" id="3.40.50.720">
    <property type="entry name" value="NAD(P)-binding Rossmann-like Domain"/>
    <property type="match status" value="2"/>
</dbReference>
<dbReference type="EMBL" id="WBZC01000028">
    <property type="protein sequence ID" value="KAB3534426.1"/>
    <property type="molecule type" value="Genomic_DNA"/>
</dbReference>
<evidence type="ECO:0000259" key="5">
    <source>
        <dbReference type="Pfam" id="PF00389"/>
    </source>
</evidence>
<accession>A0A6I0F7T1</accession>
<dbReference type="PANTHER" id="PTHR43761">
    <property type="entry name" value="D-ISOMER SPECIFIC 2-HYDROXYACID DEHYDROGENASE FAMILY PROTEIN (AFU_ORTHOLOGUE AFUA_1G13630)"/>
    <property type="match status" value="1"/>
</dbReference>
<keyword evidence="8" id="KW-1185">Reference proteome</keyword>
<dbReference type="CDD" id="cd12162">
    <property type="entry name" value="2-Hacid_dh_4"/>
    <property type="match status" value="1"/>
</dbReference>
<dbReference type="InterPro" id="IPR006139">
    <property type="entry name" value="D-isomer_2_OHA_DH_cat_dom"/>
</dbReference>